<keyword evidence="1" id="KW-1133">Transmembrane helix</keyword>
<keyword evidence="1" id="KW-0812">Transmembrane</keyword>
<reference evidence="3" key="1">
    <citation type="journal article" date="2014" name="Int. J. Syst. Evol. Microbiol.">
        <title>Complete genome sequence of Corynebacterium casei LMG S-19264T (=DSM 44701T), isolated from a smear-ripened cheese.</title>
        <authorList>
            <consortium name="US DOE Joint Genome Institute (JGI-PGF)"/>
            <person name="Walter F."/>
            <person name="Albersmeier A."/>
            <person name="Kalinowski J."/>
            <person name="Ruckert C."/>
        </authorList>
    </citation>
    <scope>NUCLEOTIDE SEQUENCE</scope>
    <source>
        <strain evidence="3">CGMCC 1.12987</strain>
    </source>
</reference>
<feature type="transmembrane region" description="Helical" evidence="1">
    <location>
        <begin position="6"/>
        <end position="25"/>
    </location>
</feature>
<dbReference type="AlphaFoldDB" id="A0A917CI38"/>
<accession>A0A917CI38</accession>
<organism evidence="3 4">
    <name type="scientific">Paenibacillus abyssi</name>
    <dbReference type="NCBI Taxonomy" id="1340531"/>
    <lineage>
        <taxon>Bacteria</taxon>
        <taxon>Bacillati</taxon>
        <taxon>Bacillota</taxon>
        <taxon>Bacilli</taxon>
        <taxon>Bacillales</taxon>
        <taxon>Paenibacillaceae</taxon>
        <taxon>Paenibacillus</taxon>
    </lineage>
</organism>
<dbReference type="InterPro" id="IPR046350">
    <property type="entry name" value="Cystatin_sf"/>
</dbReference>
<name>A0A917CI38_9BACL</name>
<dbReference type="EMBL" id="BMGR01000001">
    <property type="protein sequence ID" value="GGF89115.1"/>
    <property type="molecule type" value="Genomic_DNA"/>
</dbReference>
<keyword evidence="1" id="KW-0472">Membrane</keyword>
<gene>
    <name evidence="3" type="ORF">GCM10010916_03020</name>
</gene>
<dbReference type="Proteomes" id="UP000644756">
    <property type="component" value="Unassembled WGS sequence"/>
</dbReference>
<evidence type="ECO:0000313" key="3">
    <source>
        <dbReference type="EMBL" id="GGF89115.1"/>
    </source>
</evidence>
<dbReference type="SUPFAM" id="SSF54403">
    <property type="entry name" value="Cystatin/monellin"/>
    <property type="match status" value="2"/>
</dbReference>
<dbReference type="Pfam" id="PF17881">
    <property type="entry name" value="TseB"/>
    <property type="match status" value="1"/>
</dbReference>
<evidence type="ECO:0000259" key="2">
    <source>
        <dbReference type="Pfam" id="PF17881"/>
    </source>
</evidence>
<proteinExistence type="predicted"/>
<comment type="caution">
    <text evidence="3">The sequence shown here is derived from an EMBL/GenBank/DDBJ whole genome shotgun (WGS) entry which is preliminary data.</text>
</comment>
<keyword evidence="4" id="KW-1185">Reference proteome</keyword>
<dbReference type="InterPro" id="IPR041401">
    <property type="entry name" value="TseB-like_dom"/>
</dbReference>
<evidence type="ECO:0000256" key="1">
    <source>
        <dbReference type="SAM" id="Phobius"/>
    </source>
</evidence>
<protein>
    <recommendedName>
        <fullName evidence="2">Cell wall elongation regulator TseB-like domain-containing protein</fullName>
    </recommendedName>
</protein>
<dbReference type="Gene3D" id="3.10.450.40">
    <property type="match status" value="2"/>
</dbReference>
<sequence>MSPLRWTILGVILAMLLFLALNLYYRSIQSGEWTEQRRVESIAMESTELTKVKRIDKHVWDSVSWVLQGTDAEQQELFVWVTNDTAEAVPASAGLSKAQIKAAVTQSKPDIDIIRILPGLLNGERVWEVYYSRDENVRKYYYEFYRFADGSFVTIFNLPSKFADGTE</sequence>
<dbReference type="RefSeq" id="WP_188528330.1">
    <property type="nucleotide sequence ID" value="NZ_BMGR01000001.1"/>
</dbReference>
<evidence type="ECO:0000313" key="4">
    <source>
        <dbReference type="Proteomes" id="UP000644756"/>
    </source>
</evidence>
<reference evidence="3" key="2">
    <citation type="submission" date="2020-09" db="EMBL/GenBank/DDBJ databases">
        <authorList>
            <person name="Sun Q."/>
            <person name="Zhou Y."/>
        </authorList>
    </citation>
    <scope>NUCLEOTIDE SEQUENCE</scope>
    <source>
        <strain evidence="3">CGMCC 1.12987</strain>
    </source>
</reference>
<feature type="domain" description="Cell wall elongation regulator TseB-like" evidence="2">
    <location>
        <begin position="41"/>
        <end position="81"/>
    </location>
</feature>